<evidence type="ECO:0000259" key="1">
    <source>
        <dbReference type="Pfam" id="PF03724"/>
    </source>
</evidence>
<organism evidence="2 3">
    <name type="scientific">Zunongwangia mangrovi</name>
    <dbReference type="NCBI Taxonomy" id="1334022"/>
    <lineage>
        <taxon>Bacteria</taxon>
        <taxon>Pseudomonadati</taxon>
        <taxon>Bacteroidota</taxon>
        <taxon>Flavobacteriia</taxon>
        <taxon>Flavobacteriales</taxon>
        <taxon>Flavobacteriaceae</taxon>
        <taxon>Zunongwangia</taxon>
    </lineage>
</organism>
<name>A0A1I1DZ51_9FLAO</name>
<dbReference type="EMBL" id="FOKV01000001">
    <property type="protein sequence ID" value="SFB79706.1"/>
    <property type="molecule type" value="Genomic_DNA"/>
</dbReference>
<dbReference type="PANTHER" id="PTHR35535:SF1">
    <property type="entry name" value="HEAT SHOCK PROTEIN HSLJ"/>
    <property type="match status" value="1"/>
</dbReference>
<protein>
    <submittedName>
        <fullName evidence="2">Heat shock protein HslJ</fullName>
    </submittedName>
</protein>
<dbReference type="STRING" id="1334022.SAMN04487907_101680"/>
<dbReference type="InterPro" id="IPR005184">
    <property type="entry name" value="DUF306_Meta_HslJ"/>
</dbReference>
<dbReference type="Gene3D" id="2.40.128.270">
    <property type="match status" value="1"/>
</dbReference>
<sequence>MHLSKPLLKLKPCLHRSLSILAIFSSLLIYSCKEESKPKETPNLSEKDQKTLNNSEISGKYSVKTLNNNNENLGNLIFDFNSENDRLAITTDCNSIGAGYEISENTITFSNAISTRKFCQGAMENENTISKTLPKITAFEFSEKELRLLSNNNEVLISLIKTEKSE</sequence>
<keyword evidence="3" id="KW-1185">Reference proteome</keyword>
<dbReference type="Pfam" id="PF03724">
    <property type="entry name" value="META"/>
    <property type="match status" value="1"/>
</dbReference>
<dbReference type="Proteomes" id="UP000199438">
    <property type="component" value="Unassembled WGS sequence"/>
</dbReference>
<feature type="domain" description="DUF306" evidence="1">
    <location>
        <begin position="69"/>
        <end position="157"/>
    </location>
</feature>
<evidence type="ECO:0000313" key="2">
    <source>
        <dbReference type="EMBL" id="SFB79706.1"/>
    </source>
</evidence>
<accession>A0A1I1DZ51</accession>
<dbReference type="InterPro" id="IPR038670">
    <property type="entry name" value="HslJ-like_sf"/>
</dbReference>
<dbReference type="AlphaFoldDB" id="A0A1I1DZ51"/>
<reference evidence="3" key="1">
    <citation type="submission" date="2016-10" db="EMBL/GenBank/DDBJ databases">
        <authorList>
            <person name="Varghese N."/>
            <person name="Submissions S."/>
        </authorList>
    </citation>
    <scope>NUCLEOTIDE SEQUENCE [LARGE SCALE GENOMIC DNA]</scope>
    <source>
        <strain evidence="3">DSM 24499</strain>
    </source>
</reference>
<dbReference type="OrthoDB" id="1432946at2"/>
<evidence type="ECO:0000313" key="3">
    <source>
        <dbReference type="Proteomes" id="UP000199438"/>
    </source>
</evidence>
<dbReference type="PANTHER" id="PTHR35535">
    <property type="entry name" value="HEAT SHOCK PROTEIN HSLJ"/>
    <property type="match status" value="1"/>
</dbReference>
<gene>
    <name evidence="2" type="ORF">SAMN04487907_101680</name>
</gene>
<proteinExistence type="predicted"/>
<dbReference type="PROSITE" id="PS51257">
    <property type="entry name" value="PROKAR_LIPOPROTEIN"/>
    <property type="match status" value="1"/>
</dbReference>
<dbReference type="InterPro" id="IPR053147">
    <property type="entry name" value="Hsp_HslJ-like"/>
</dbReference>
<keyword evidence="2" id="KW-0346">Stress response</keyword>